<dbReference type="Proteomes" id="UP000268162">
    <property type="component" value="Unassembled WGS sequence"/>
</dbReference>
<reference evidence="3" key="1">
    <citation type="journal article" date="2018" name="Nat. Microbiol.">
        <title>Leveraging single-cell genomics to expand the fungal tree of life.</title>
        <authorList>
            <person name="Ahrendt S.R."/>
            <person name="Quandt C.A."/>
            <person name="Ciobanu D."/>
            <person name="Clum A."/>
            <person name="Salamov A."/>
            <person name="Andreopoulos B."/>
            <person name="Cheng J.F."/>
            <person name="Woyke T."/>
            <person name="Pelin A."/>
            <person name="Henrissat B."/>
            <person name="Reynolds N.K."/>
            <person name="Benny G.L."/>
            <person name="Smith M.E."/>
            <person name="James T.Y."/>
            <person name="Grigoriev I.V."/>
        </authorList>
    </citation>
    <scope>NUCLEOTIDE SEQUENCE [LARGE SCALE GENOMIC DNA]</scope>
    <source>
        <strain evidence="3">RSA 468</strain>
    </source>
</reference>
<feature type="region of interest" description="Disordered" evidence="1">
    <location>
        <begin position="82"/>
        <end position="101"/>
    </location>
</feature>
<keyword evidence="3" id="KW-1185">Reference proteome</keyword>
<name>A0A4Q0A1L1_9FUNG</name>
<accession>A0A4Q0A1L1</accession>
<protein>
    <submittedName>
        <fullName evidence="2">Uncharacterized protein</fullName>
    </submittedName>
</protein>
<dbReference type="EMBL" id="ML002291">
    <property type="protein sequence ID" value="RKP39182.1"/>
    <property type="molecule type" value="Genomic_DNA"/>
</dbReference>
<sequence>MGSRPNEVKARCRLNMAVVGRPHWIPANTRWEEFLNRPLMAQYNHCFRCRTLQSSLVWLSFQFVGYLRKRTVMDPVKTFGMLNQEEPSEGGNWPNGPDPLD</sequence>
<evidence type="ECO:0000313" key="3">
    <source>
        <dbReference type="Proteomes" id="UP000268162"/>
    </source>
</evidence>
<dbReference type="AlphaFoldDB" id="A0A4Q0A1L1"/>
<organism evidence="2 3">
    <name type="scientific">Dimargaris cristalligena</name>
    <dbReference type="NCBI Taxonomy" id="215637"/>
    <lineage>
        <taxon>Eukaryota</taxon>
        <taxon>Fungi</taxon>
        <taxon>Fungi incertae sedis</taxon>
        <taxon>Zoopagomycota</taxon>
        <taxon>Kickxellomycotina</taxon>
        <taxon>Dimargaritomycetes</taxon>
        <taxon>Dimargaritales</taxon>
        <taxon>Dimargaritaceae</taxon>
        <taxon>Dimargaris</taxon>
    </lineage>
</organism>
<evidence type="ECO:0000313" key="2">
    <source>
        <dbReference type="EMBL" id="RKP39182.1"/>
    </source>
</evidence>
<evidence type="ECO:0000256" key="1">
    <source>
        <dbReference type="SAM" id="MobiDB-lite"/>
    </source>
</evidence>
<gene>
    <name evidence="2" type="ORF">BJ085DRAFT_33912</name>
</gene>
<proteinExistence type="predicted"/>